<keyword evidence="2 5" id="KW-0349">Heme</keyword>
<dbReference type="GO" id="GO:0019825">
    <property type="term" value="F:oxygen binding"/>
    <property type="evidence" value="ECO:0007669"/>
    <property type="project" value="InterPro"/>
</dbReference>
<dbReference type="OrthoDB" id="9795814at2"/>
<evidence type="ECO:0000313" key="7">
    <source>
        <dbReference type="EMBL" id="RUO31367.1"/>
    </source>
</evidence>
<dbReference type="AlphaFoldDB" id="A0A432WEP9"/>
<evidence type="ECO:0000256" key="2">
    <source>
        <dbReference type="ARBA" id="ARBA00022617"/>
    </source>
</evidence>
<reference evidence="7 8" key="1">
    <citation type="journal article" date="2011" name="Front. Microbiol.">
        <title>Genomic signatures of strain selection and enhancement in Bacillus atrophaeus var. globigii, a historical biowarfare simulant.</title>
        <authorList>
            <person name="Gibbons H.S."/>
            <person name="Broomall S.M."/>
            <person name="McNew L.A."/>
            <person name="Daligault H."/>
            <person name="Chapman C."/>
            <person name="Bruce D."/>
            <person name="Karavis M."/>
            <person name="Krepps M."/>
            <person name="McGregor P.A."/>
            <person name="Hong C."/>
            <person name="Park K.H."/>
            <person name="Akmal A."/>
            <person name="Feldman A."/>
            <person name="Lin J.S."/>
            <person name="Chang W.E."/>
            <person name="Higgs B.W."/>
            <person name="Demirev P."/>
            <person name="Lindquist J."/>
            <person name="Liem A."/>
            <person name="Fochler E."/>
            <person name="Read T.D."/>
            <person name="Tapia R."/>
            <person name="Johnson S."/>
            <person name="Bishop-Lilly K.A."/>
            <person name="Detter C."/>
            <person name="Han C."/>
            <person name="Sozhamannan S."/>
            <person name="Rosenzweig C.N."/>
            <person name="Skowronski E.W."/>
        </authorList>
    </citation>
    <scope>NUCLEOTIDE SEQUENCE [LARGE SCALE GENOMIC DNA]</scope>
    <source>
        <strain evidence="7 8">GYP-17</strain>
    </source>
</reference>
<dbReference type="InterPro" id="IPR001486">
    <property type="entry name" value="Hemoglobin_trunc"/>
</dbReference>
<feature type="signal peptide" evidence="6">
    <location>
        <begin position="1"/>
        <end position="20"/>
    </location>
</feature>
<evidence type="ECO:0000256" key="3">
    <source>
        <dbReference type="ARBA" id="ARBA00022723"/>
    </source>
</evidence>
<protein>
    <submittedName>
        <fullName evidence="7">Group 1 truncated hemoglobin</fullName>
    </submittedName>
</protein>
<dbReference type="CDD" id="cd00454">
    <property type="entry name" value="TrHb1_N"/>
    <property type="match status" value="1"/>
</dbReference>
<evidence type="ECO:0000256" key="4">
    <source>
        <dbReference type="ARBA" id="ARBA00023004"/>
    </source>
</evidence>
<dbReference type="RefSeq" id="WP_126777186.1">
    <property type="nucleotide sequence ID" value="NZ_PIPM01000008.1"/>
</dbReference>
<dbReference type="GO" id="GO:0020037">
    <property type="term" value="F:heme binding"/>
    <property type="evidence" value="ECO:0007669"/>
    <property type="project" value="InterPro"/>
</dbReference>
<dbReference type="SUPFAM" id="SSF46458">
    <property type="entry name" value="Globin-like"/>
    <property type="match status" value="1"/>
</dbReference>
<keyword evidence="4 5" id="KW-0408">Iron</keyword>
<gene>
    <name evidence="7" type="ORF">CWE11_08460</name>
</gene>
<dbReference type="Pfam" id="PF01152">
    <property type="entry name" value="Bac_globin"/>
    <property type="match status" value="1"/>
</dbReference>
<comment type="caution">
    <text evidence="7">The sequence shown here is derived from an EMBL/GenBank/DDBJ whole genome shotgun (WGS) entry which is preliminary data.</text>
</comment>
<evidence type="ECO:0000256" key="6">
    <source>
        <dbReference type="SAM" id="SignalP"/>
    </source>
</evidence>
<dbReference type="InterPro" id="IPR009050">
    <property type="entry name" value="Globin-like_sf"/>
</dbReference>
<dbReference type="EMBL" id="PIPM01000008">
    <property type="protein sequence ID" value="RUO31367.1"/>
    <property type="molecule type" value="Genomic_DNA"/>
</dbReference>
<evidence type="ECO:0000256" key="1">
    <source>
        <dbReference type="ARBA" id="ARBA00022448"/>
    </source>
</evidence>
<proteinExistence type="predicted"/>
<sequence>MNCFKLGLLALLFAFSTVNAQERSLYHDLGETAGIEQLMEDMLIYSLEDPRIRHHFENVDMIRLHEKLVEQICEISGGDCVYSGDDMVTSHTGMNLTNTDFNALVEALQRAMDDSNVSVRAQNRLLSLLAAMHGEVVGH</sequence>
<feature type="chain" id="PRO_5019321278" evidence="6">
    <location>
        <begin position="21"/>
        <end position="139"/>
    </location>
</feature>
<name>A0A432WEP9_9GAMM</name>
<evidence type="ECO:0000313" key="8">
    <source>
        <dbReference type="Proteomes" id="UP000288405"/>
    </source>
</evidence>
<keyword evidence="8" id="KW-1185">Reference proteome</keyword>
<keyword evidence="3 5" id="KW-0479">Metal-binding</keyword>
<dbReference type="InterPro" id="IPR012292">
    <property type="entry name" value="Globin/Proto"/>
</dbReference>
<keyword evidence="6" id="KW-0732">Signal</keyword>
<dbReference type="Gene3D" id="1.10.490.10">
    <property type="entry name" value="Globins"/>
    <property type="match status" value="1"/>
</dbReference>
<organism evidence="7 8">
    <name type="scientific">Aliidiomarina sanyensis</name>
    <dbReference type="NCBI Taxonomy" id="1249555"/>
    <lineage>
        <taxon>Bacteria</taxon>
        <taxon>Pseudomonadati</taxon>
        <taxon>Pseudomonadota</taxon>
        <taxon>Gammaproteobacteria</taxon>
        <taxon>Alteromonadales</taxon>
        <taxon>Idiomarinaceae</taxon>
        <taxon>Aliidiomarina</taxon>
    </lineage>
</organism>
<dbReference type="GO" id="GO:0046872">
    <property type="term" value="F:metal ion binding"/>
    <property type="evidence" value="ECO:0007669"/>
    <property type="project" value="UniProtKB-KW"/>
</dbReference>
<evidence type="ECO:0000256" key="5">
    <source>
        <dbReference type="PIRSR" id="PIRSR601486-1"/>
    </source>
</evidence>
<keyword evidence="1" id="KW-0813">Transport</keyword>
<feature type="binding site" description="distal binding residue" evidence="5">
    <location>
        <position position="91"/>
    </location>
    <ligand>
        <name>heme</name>
        <dbReference type="ChEBI" id="CHEBI:30413"/>
    </ligand>
    <ligandPart>
        <name>Fe</name>
        <dbReference type="ChEBI" id="CHEBI:18248"/>
    </ligandPart>
</feature>
<accession>A0A432WEP9</accession>
<dbReference type="Proteomes" id="UP000288405">
    <property type="component" value="Unassembled WGS sequence"/>
</dbReference>